<evidence type="ECO:0000256" key="2">
    <source>
        <dbReference type="ARBA" id="ARBA00005336"/>
    </source>
</evidence>
<dbReference type="GO" id="GO:0008422">
    <property type="term" value="F:beta-glucosidase activity"/>
    <property type="evidence" value="ECO:0007669"/>
    <property type="project" value="UniProtKB-EC"/>
</dbReference>
<dbReference type="PRINTS" id="PR00133">
    <property type="entry name" value="GLHYDRLASE3"/>
</dbReference>
<evidence type="ECO:0000256" key="5">
    <source>
        <dbReference type="ARBA" id="ARBA00022801"/>
    </source>
</evidence>
<evidence type="ECO:0000256" key="3">
    <source>
        <dbReference type="ARBA" id="ARBA00012744"/>
    </source>
</evidence>
<dbReference type="Proteomes" id="UP000198688">
    <property type="component" value="Chromosome I"/>
</dbReference>
<keyword evidence="4" id="KW-0732">Signal</keyword>
<accession>A0A1H2ABH3</accession>
<evidence type="ECO:0000259" key="8">
    <source>
        <dbReference type="Pfam" id="PF01915"/>
    </source>
</evidence>
<proteinExistence type="inferred from homology"/>
<evidence type="ECO:0000259" key="7">
    <source>
        <dbReference type="Pfam" id="PF00933"/>
    </source>
</evidence>
<reference evidence="9 10" key="1">
    <citation type="submission" date="2016-10" db="EMBL/GenBank/DDBJ databases">
        <authorList>
            <person name="de Groot N.N."/>
        </authorList>
    </citation>
    <scope>NUCLEOTIDE SEQUENCE [LARGE SCALE GENOMIC DNA]</scope>
    <source>
        <strain evidence="9 10">DSM 43941</strain>
    </source>
</reference>
<dbReference type="AlphaFoldDB" id="A0A1H2ABH3"/>
<dbReference type="SUPFAM" id="SSF51445">
    <property type="entry name" value="(Trans)glycosidases"/>
    <property type="match status" value="1"/>
</dbReference>
<organism evidence="9 10">
    <name type="scientific">Actinoplanes derwentensis</name>
    <dbReference type="NCBI Taxonomy" id="113562"/>
    <lineage>
        <taxon>Bacteria</taxon>
        <taxon>Bacillati</taxon>
        <taxon>Actinomycetota</taxon>
        <taxon>Actinomycetes</taxon>
        <taxon>Micromonosporales</taxon>
        <taxon>Micromonosporaceae</taxon>
        <taxon>Actinoplanes</taxon>
    </lineage>
</organism>
<keyword evidence="10" id="KW-1185">Reference proteome</keyword>
<comment type="catalytic activity">
    <reaction evidence="1">
        <text>Hydrolysis of terminal, non-reducing beta-D-glucosyl residues with release of beta-D-glucose.</text>
        <dbReference type="EC" id="3.2.1.21"/>
    </reaction>
</comment>
<dbReference type="InterPro" id="IPR036962">
    <property type="entry name" value="Glyco_hydro_3_N_sf"/>
</dbReference>
<dbReference type="Gene3D" id="3.20.20.300">
    <property type="entry name" value="Glycoside hydrolase, family 3, N-terminal domain"/>
    <property type="match status" value="1"/>
</dbReference>
<keyword evidence="5" id="KW-0378">Hydrolase</keyword>
<dbReference type="RefSeq" id="WP_231954637.1">
    <property type="nucleotide sequence ID" value="NZ_BOMJ01000068.1"/>
</dbReference>
<evidence type="ECO:0000313" key="9">
    <source>
        <dbReference type="EMBL" id="SDT43237.1"/>
    </source>
</evidence>
<name>A0A1H2ABH3_9ACTN</name>
<dbReference type="EMBL" id="LT629758">
    <property type="protein sequence ID" value="SDT43237.1"/>
    <property type="molecule type" value="Genomic_DNA"/>
</dbReference>
<keyword evidence="6" id="KW-0326">Glycosidase</keyword>
<sequence>MQIRRRWVVAGVVLALTAALIPVSVLRLGTGQPVYRDAGQSVAARVADLLPRMSLADKIGQMTQAERKAVTGDPALVTGLRLGSVLSGGGSAPTPNTPQAWVDMINSFQAAALATPLKIPLLYGVDAVHGNGNVHGATIFPHNVGLGAGRDAALVEKVYRATAVEMRATGIPWNFAPCLCVSRDERWGRAFESFGEDPALVTRLGGAAVDGLERNGVVATVKHFAGDGGTVYGTGDHGYAIDQGVTVASRDDFARIALAPYVAAVREHGARSVMPSFSSVDLTEDGTGNPVKMHADQQLISGYLKGELGFGGFVVTDWEGVQQLPSTEPAGTPKPTASQVRTGVNAGIDMFMEPDTAPVFQANLTAEVQAGRVSMSRIDNAVRRILRVKFELGLFEKPYATVGPIGTDAHRELAREAVAKSQVLLKNDGVLPLRPDTKIYVAGRNADDIGSQAGGWTMDWQGANGDTIPGTTILDGIRSTAPDVTFSADAATPIGDAEVGVVVVGETPYAEWFGDVGGPVLTYGTAEQREPKLLTLQPSDKAVITKVCAAVPHCVVLIVSGRPQVITDQLASIDALVASWLPGSEGEGIADVLFGRTPFTGKLSMSWPRSVPQVPINTGDKTYQPLFPYGWGLHPGTPVSTRDAASSAVVAGAARPGWERLFADAEVAADTGDLARADSLYQQVSD</sequence>
<dbReference type="Gene3D" id="3.40.50.1700">
    <property type="entry name" value="Glycoside hydrolase family 3 C-terminal domain"/>
    <property type="match status" value="1"/>
</dbReference>
<evidence type="ECO:0000256" key="4">
    <source>
        <dbReference type="ARBA" id="ARBA00022729"/>
    </source>
</evidence>
<dbReference type="SUPFAM" id="SSF52279">
    <property type="entry name" value="Beta-D-glucan exohydrolase, C-terminal domain"/>
    <property type="match status" value="1"/>
</dbReference>
<dbReference type="InterPro" id="IPR001764">
    <property type="entry name" value="Glyco_hydro_3_N"/>
</dbReference>
<evidence type="ECO:0000256" key="1">
    <source>
        <dbReference type="ARBA" id="ARBA00000448"/>
    </source>
</evidence>
<evidence type="ECO:0000256" key="6">
    <source>
        <dbReference type="ARBA" id="ARBA00023295"/>
    </source>
</evidence>
<feature type="domain" description="Glycoside hydrolase family 3 C-terminal" evidence="8">
    <location>
        <begin position="423"/>
        <end position="633"/>
    </location>
</feature>
<dbReference type="PANTHER" id="PTHR30620:SF16">
    <property type="entry name" value="LYSOSOMAL BETA GLUCOSIDASE"/>
    <property type="match status" value="1"/>
</dbReference>
<dbReference type="Pfam" id="PF00933">
    <property type="entry name" value="Glyco_hydro_3"/>
    <property type="match status" value="1"/>
</dbReference>
<gene>
    <name evidence="9" type="ORF">SAMN04489716_3767</name>
</gene>
<dbReference type="STRING" id="113562.SAMN04489716_3767"/>
<dbReference type="InterPro" id="IPR017853">
    <property type="entry name" value="GH"/>
</dbReference>
<dbReference type="Pfam" id="PF01915">
    <property type="entry name" value="Glyco_hydro_3_C"/>
    <property type="match status" value="1"/>
</dbReference>
<dbReference type="InterPro" id="IPR051915">
    <property type="entry name" value="Cellulose_Degrad_GH3"/>
</dbReference>
<dbReference type="EC" id="3.2.1.21" evidence="3"/>
<dbReference type="GO" id="GO:0009251">
    <property type="term" value="P:glucan catabolic process"/>
    <property type="evidence" value="ECO:0007669"/>
    <property type="project" value="TreeGrafter"/>
</dbReference>
<dbReference type="PANTHER" id="PTHR30620">
    <property type="entry name" value="PERIPLASMIC BETA-GLUCOSIDASE-RELATED"/>
    <property type="match status" value="1"/>
</dbReference>
<evidence type="ECO:0000313" key="10">
    <source>
        <dbReference type="Proteomes" id="UP000198688"/>
    </source>
</evidence>
<comment type="similarity">
    <text evidence="2">Belongs to the glycosyl hydrolase 3 family.</text>
</comment>
<feature type="domain" description="Glycoside hydrolase family 3 N-terminal" evidence="7">
    <location>
        <begin position="55"/>
        <end position="388"/>
    </location>
</feature>
<dbReference type="InterPro" id="IPR002772">
    <property type="entry name" value="Glyco_hydro_3_C"/>
</dbReference>
<protein>
    <recommendedName>
        <fullName evidence="3">beta-glucosidase</fullName>
        <ecNumber evidence="3">3.2.1.21</ecNumber>
    </recommendedName>
</protein>
<dbReference type="InterPro" id="IPR036881">
    <property type="entry name" value="Glyco_hydro_3_C_sf"/>
</dbReference>